<gene>
    <name evidence="2" type="ORF">RDB_LOCUS104735</name>
</gene>
<dbReference type="AlphaFoldDB" id="A0A8H3D8U1"/>
<evidence type="ECO:0000313" key="2">
    <source>
        <dbReference type="EMBL" id="CAE6509361.1"/>
    </source>
</evidence>
<dbReference type="OrthoDB" id="412109at2759"/>
<accession>A0A8H3D8U1</accession>
<feature type="transmembrane region" description="Helical" evidence="1">
    <location>
        <begin position="414"/>
        <end position="437"/>
    </location>
</feature>
<keyword evidence="1" id="KW-1133">Transmembrane helix</keyword>
<evidence type="ECO:0000313" key="3">
    <source>
        <dbReference type="Proteomes" id="UP000663850"/>
    </source>
</evidence>
<dbReference type="EMBL" id="CAJMWZ010005670">
    <property type="protein sequence ID" value="CAE6509361.1"/>
    <property type="molecule type" value="Genomic_DNA"/>
</dbReference>
<sequence length="569" mass="64068">MDWRSSKNKDTDVVISNTNKTCPVCRAPSKFITPSSRFSPKDSPERERCVKGYKATLGKIPCRLVTYFVSRIPKLILSGMSYHQNDDGTPYTFSLGADEMMERHKSKLIASRALGSTALFDLIAHHWYEGPHFDHYDSDDDYDFHGSDTSELVEWMPYHIYVPRHHRIHLEISRAKREVDSHLDTIHKVGALVNRSPASARMDPERERPLSNAIDWILPPLIISYAIWGLYMSVFHVGFGWVGCHEASPIHAAAHVIFSLAAVLLIIGLILFLWTLPLDHDVPPRTDHTVAQEWYDQYPRECFNKEGTLLVGSCLTVHQSKAFFTLLVTTAFSTCVMAMPVARPILDGAYTMYLVSRSHPACNRLWWDWWGSYVVFGGPGGRWVLGTVLGYWVAKPQAPVNPHMCQYGLPFMRPTMSGALTLTIALSLAGFCLVLAARMAFHLLKGQTTIEALQSGTLRGRDTAPQRFLWLPSSYAQAEDSFHRGAPVVISAPAEGIRHRTPLSSDSLRTRGSTVPLDPDVRIYDLGIWQNVKVNWSRPMFSARSRPETLSKPPRINPDIIKRISETGT</sequence>
<organism evidence="2 3">
    <name type="scientific">Rhizoctonia solani</name>
    <dbReference type="NCBI Taxonomy" id="456999"/>
    <lineage>
        <taxon>Eukaryota</taxon>
        <taxon>Fungi</taxon>
        <taxon>Dikarya</taxon>
        <taxon>Basidiomycota</taxon>
        <taxon>Agaricomycotina</taxon>
        <taxon>Agaricomycetes</taxon>
        <taxon>Cantharellales</taxon>
        <taxon>Ceratobasidiaceae</taxon>
        <taxon>Rhizoctonia</taxon>
    </lineage>
</organism>
<protein>
    <submittedName>
        <fullName evidence="2">Uncharacterized protein</fullName>
    </submittedName>
</protein>
<proteinExistence type="predicted"/>
<feature type="transmembrane region" description="Helical" evidence="1">
    <location>
        <begin position="367"/>
        <end position="394"/>
    </location>
</feature>
<name>A0A8H3D8U1_9AGAM</name>
<evidence type="ECO:0000256" key="1">
    <source>
        <dbReference type="SAM" id="Phobius"/>
    </source>
</evidence>
<feature type="transmembrane region" description="Helical" evidence="1">
    <location>
        <begin position="322"/>
        <end position="346"/>
    </location>
</feature>
<dbReference type="Proteomes" id="UP000663850">
    <property type="component" value="Unassembled WGS sequence"/>
</dbReference>
<feature type="transmembrane region" description="Helical" evidence="1">
    <location>
        <begin position="256"/>
        <end position="276"/>
    </location>
</feature>
<reference evidence="2" key="1">
    <citation type="submission" date="2021-01" db="EMBL/GenBank/DDBJ databases">
        <authorList>
            <person name="Kaushik A."/>
        </authorList>
    </citation>
    <scope>NUCLEOTIDE SEQUENCE</scope>
    <source>
        <strain evidence="2">Type strain: AG8-Rh-89/</strain>
    </source>
</reference>
<comment type="caution">
    <text evidence="2">The sequence shown here is derived from an EMBL/GenBank/DDBJ whole genome shotgun (WGS) entry which is preliminary data.</text>
</comment>
<feature type="transmembrane region" description="Helical" evidence="1">
    <location>
        <begin position="222"/>
        <end position="244"/>
    </location>
</feature>
<keyword evidence="1" id="KW-0472">Membrane</keyword>
<keyword evidence="1" id="KW-0812">Transmembrane</keyword>